<name>A0A1A6HUM9_NEOLE</name>
<dbReference type="STRING" id="56216.A0A1A6HUM9"/>
<gene>
    <name evidence="6" type="ORF">A6R68_24064</name>
</gene>
<dbReference type="GO" id="GO:0000139">
    <property type="term" value="C:Golgi membrane"/>
    <property type="evidence" value="ECO:0007669"/>
    <property type="project" value="UniProtKB-SubCell"/>
</dbReference>
<comment type="caution">
    <text evidence="6">The sequence shown here is derived from an EMBL/GenBank/DDBJ whole genome shotgun (WGS) entry which is preliminary data.</text>
</comment>
<proteinExistence type="inferred from homology"/>
<protein>
    <recommendedName>
        <fullName evidence="3">Conserved oligomeric Golgi complex subunit 6</fullName>
        <shortName evidence="3">COG complex subunit 6</shortName>
    </recommendedName>
    <alternativeName>
        <fullName evidence="3">Component of oligomeric Golgi complex 6</fullName>
    </alternativeName>
</protein>
<comment type="similarity">
    <text evidence="3">Belongs to the COG6 family.</text>
</comment>
<keyword evidence="3" id="KW-0653">Protein transport</keyword>
<organism evidence="6 7">
    <name type="scientific">Neotoma lepida</name>
    <name type="common">Desert woodrat</name>
    <dbReference type="NCBI Taxonomy" id="56216"/>
    <lineage>
        <taxon>Eukaryota</taxon>
        <taxon>Metazoa</taxon>
        <taxon>Chordata</taxon>
        <taxon>Craniata</taxon>
        <taxon>Vertebrata</taxon>
        <taxon>Euteleostomi</taxon>
        <taxon>Mammalia</taxon>
        <taxon>Eutheria</taxon>
        <taxon>Euarchontoglires</taxon>
        <taxon>Glires</taxon>
        <taxon>Rodentia</taxon>
        <taxon>Myomorpha</taxon>
        <taxon>Muroidea</taxon>
        <taxon>Cricetidae</taxon>
        <taxon>Neotominae</taxon>
        <taxon>Neotoma</taxon>
    </lineage>
</organism>
<keyword evidence="3" id="KW-0472">Membrane</keyword>
<dbReference type="Proteomes" id="UP000092124">
    <property type="component" value="Unassembled WGS sequence"/>
</dbReference>
<feature type="domain" description="Conserved oligomeric complex COG6 N-terminal" evidence="5">
    <location>
        <begin position="60"/>
        <end position="98"/>
    </location>
</feature>
<feature type="region of interest" description="Disordered" evidence="4">
    <location>
        <begin position="1"/>
        <end position="36"/>
    </location>
</feature>
<accession>A0A1A6HUM9</accession>
<comment type="subunit">
    <text evidence="2">Component of the conserved oligomeric Golgi complex which is composed of eight different subunits and is required for normal Golgi morphology and localization.</text>
</comment>
<dbReference type="GO" id="GO:0015031">
    <property type="term" value="P:protein transport"/>
    <property type="evidence" value="ECO:0007669"/>
    <property type="project" value="UniProtKB-KW"/>
</dbReference>
<comment type="subcellular location">
    <subcellularLocation>
        <location evidence="3">Golgi apparatus membrane</location>
        <topology evidence="3">Peripheral membrane protein</topology>
    </subcellularLocation>
</comment>
<sequence length="162" mass="17500">MADGSGEVAAVPASGPANGLSNGAGATPAQPNNPLSRKLHKILETRLDNDKEMLEALKALSTFFVENSLRTRRNLRGDIERRSLAINEEFVSIFKEITFPSTSASLKSIQILSTSVFQHHVCGENSERAPLIKVAHEPRNISADYVGLSSSLPFVLSAIPFV</sequence>
<comment type="function">
    <text evidence="1 3">Required for normal Golgi function.</text>
</comment>
<evidence type="ECO:0000313" key="7">
    <source>
        <dbReference type="Proteomes" id="UP000092124"/>
    </source>
</evidence>
<evidence type="ECO:0000256" key="4">
    <source>
        <dbReference type="SAM" id="MobiDB-lite"/>
    </source>
</evidence>
<evidence type="ECO:0000256" key="2">
    <source>
        <dbReference type="ARBA" id="ARBA00011166"/>
    </source>
</evidence>
<evidence type="ECO:0000256" key="3">
    <source>
        <dbReference type="RuleBase" id="RU365075"/>
    </source>
</evidence>
<keyword evidence="7" id="KW-1185">Reference proteome</keyword>
<dbReference type="Pfam" id="PF06419">
    <property type="entry name" value="COG6_N"/>
    <property type="match status" value="1"/>
</dbReference>
<dbReference type="InterPro" id="IPR010490">
    <property type="entry name" value="COG6"/>
</dbReference>
<dbReference type="GO" id="GO:0006891">
    <property type="term" value="P:intra-Golgi vesicle-mediated transport"/>
    <property type="evidence" value="ECO:0007669"/>
    <property type="project" value="UniProtKB-UniRule"/>
</dbReference>
<reference evidence="6 7" key="1">
    <citation type="submission" date="2016-06" db="EMBL/GenBank/DDBJ databases">
        <title>The Draft Genome Sequence and Annotation of the Desert Woodrat Neotoma lepida.</title>
        <authorList>
            <person name="Campbell M."/>
            <person name="Oakeson K.F."/>
            <person name="Yandell M."/>
            <person name="Halpert J.R."/>
            <person name="Dearing D."/>
        </authorList>
    </citation>
    <scope>NUCLEOTIDE SEQUENCE [LARGE SCALE GENOMIC DNA]</scope>
    <source>
        <strain evidence="6">417</strain>
        <tissue evidence="6">Liver</tissue>
    </source>
</reference>
<dbReference type="GO" id="GO:0017119">
    <property type="term" value="C:Golgi transport complex"/>
    <property type="evidence" value="ECO:0007669"/>
    <property type="project" value="UniProtKB-UniRule"/>
</dbReference>
<dbReference type="OrthoDB" id="272987at2759"/>
<evidence type="ECO:0000256" key="1">
    <source>
        <dbReference type="ARBA" id="ARBA00003627"/>
    </source>
</evidence>
<dbReference type="EMBL" id="LZPO01008578">
    <property type="protein sequence ID" value="OBS81946.1"/>
    <property type="molecule type" value="Genomic_DNA"/>
</dbReference>
<evidence type="ECO:0000313" key="6">
    <source>
        <dbReference type="EMBL" id="OBS81946.1"/>
    </source>
</evidence>
<evidence type="ECO:0000259" key="5">
    <source>
        <dbReference type="Pfam" id="PF06419"/>
    </source>
</evidence>
<dbReference type="PANTHER" id="PTHR21506:SF0">
    <property type="entry name" value="CONSERVED OLIGOMERIC GOLGI COMPLEX SUBUNIT 6"/>
    <property type="match status" value="1"/>
</dbReference>
<keyword evidence="3" id="KW-0813">Transport</keyword>
<keyword evidence="3" id="KW-0333">Golgi apparatus</keyword>
<dbReference type="InterPro" id="IPR048368">
    <property type="entry name" value="COG6_N"/>
</dbReference>
<dbReference type="PANTHER" id="PTHR21506">
    <property type="entry name" value="COMPONENT OF OLIGOMERIC GOLGI COMPLEX 6"/>
    <property type="match status" value="1"/>
</dbReference>
<dbReference type="AlphaFoldDB" id="A0A1A6HUM9"/>